<feature type="non-terminal residue" evidence="3">
    <location>
        <position position="1"/>
    </location>
</feature>
<name>M3D8K4_SPHMS</name>
<dbReference type="RefSeq" id="XP_016762345.1">
    <property type="nucleotide sequence ID" value="XM_016907741.1"/>
</dbReference>
<dbReference type="PANTHER" id="PTHR33365:SF4">
    <property type="entry name" value="CYCLOCHLOROTINE BIOSYNTHESIS PROTEIN O"/>
    <property type="match status" value="1"/>
</dbReference>
<dbReference type="Pfam" id="PF11807">
    <property type="entry name" value="UstYa"/>
    <property type="match status" value="1"/>
</dbReference>
<evidence type="ECO:0000256" key="1">
    <source>
        <dbReference type="ARBA" id="ARBA00004685"/>
    </source>
</evidence>
<gene>
    <name evidence="3" type="ORF">SEPMUDRAFT_15761</name>
</gene>
<organism evidence="3 4">
    <name type="scientific">Sphaerulina musiva (strain SO2202)</name>
    <name type="common">Poplar stem canker fungus</name>
    <name type="synonym">Septoria musiva</name>
    <dbReference type="NCBI Taxonomy" id="692275"/>
    <lineage>
        <taxon>Eukaryota</taxon>
        <taxon>Fungi</taxon>
        <taxon>Dikarya</taxon>
        <taxon>Ascomycota</taxon>
        <taxon>Pezizomycotina</taxon>
        <taxon>Dothideomycetes</taxon>
        <taxon>Dothideomycetidae</taxon>
        <taxon>Mycosphaerellales</taxon>
        <taxon>Mycosphaerellaceae</taxon>
        <taxon>Sphaerulina</taxon>
    </lineage>
</organism>
<dbReference type="GeneID" id="27904878"/>
<protein>
    <submittedName>
        <fullName evidence="3">Uncharacterized protein</fullName>
    </submittedName>
</protein>
<dbReference type="EMBL" id="KB456262">
    <property type="protein sequence ID" value="EMF14224.1"/>
    <property type="molecule type" value="Genomic_DNA"/>
</dbReference>
<dbReference type="Proteomes" id="UP000016931">
    <property type="component" value="Unassembled WGS sequence"/>
</dbReference>
<proteinExistence type="inferred from homology"/>
<dbReference type="PANTHER" id="PTHR33365">
    <property type="entry name" value="YALI0B05434P"/>
    <property type="match status" value="1"/>
</dbReference>
<dbReference type="InterPro" id="IPR021765">
    <property type="entry name" value="UstYa-like"/>
</dbReference>
<dbReference type="HOGENOM" id="CLU_042941_7_2_1"/>
<sequence>IPQNEAQNLYDSSVPIWNMTGEYMIGVEVFHQLHCLDIIRKAAWPERYNHTFFFPNGTRDDFFTRHFGHCVENLRAAIICHSDVTPVTFHWNRRMQSVVQKLETPHKCRNFEKIRRWAGERRV</sequence>
<feature type="non-terminal residue" evidence="3">
    <location>
        <position position="123"/>
    </location>
</feature>
<evidence type="ECO:0000313" key="4">
    <source>
        <dbReference type="Proteomes" id="UP000016931"/>
    </source>
</evidence>
<dbReference type="OMA" id="GTIYWEW"/>
<evidence type="ECO:0000313" key="3">
    <source>
        <dbReference type="EMBL" id="EMF14224.1"/>
    </source>
</evidence>
<evidence type="ECO:0000256" key="2">
    <source>
        <dbReference type="ARBA" id="ARBA00035112"/>
    </source>
</evidence>
<reference evidence="3 4" key="1">
    <citation type="journal article" date="2012" name="PLoS Pathog.">
        <title>Diverse lifestyles and strategies of plant pathogenesis encoded in the genomes of eighteen Dothideomycetes fungi.</title>
        <authorList>
            <person name="Ohm R.A."/>
            <person name="Feau N."/>
            <person name="Henrissat B."/>
            <person name="Schoch C.L."/>
            <person name="Horwitz B.A."/>
            <person name="Barry K.W."/>
            <person name="Condon B.J."/>
            <person name="Copeland A.C."/>
            <person name="Dhillon B."/>
            <person name="Glaser F."/>
            <person name="Hesse C.N."/>
            <person name="Kosti I."/>
            <person name="LaButti K."/>
            <person name="Lindquist E.A."/>
            <person name="Lucas S."/>
            <person name="Salamov A.A."/>
            <person name="Bradshaw R.E."/>
            <person name="Ciuffetti L."/>
            <person name="Hamelin R.C."/>
            <person name="Kema G.H.J."/>
            <person name="Lawrence C."/>
            <person name="Scott J.A."/>
            <person name="Spatafora J.W."/>
            <person name="Turgeon B.G."/>
            <person name="de Wit P.J.G.M."/>
            <person name="Zhong S."/>
            <person name="Goodwin S.B."/>
            <person name="Grigoriev I.V."/>
        </authorList>
    </citation>
    <scope>NUCLEOTIDE SEQUENCE [LARGE SCALE GENOMIC DNA]</scope>
    <source>
        <strain evidence="3 4">SO2202</strain>
    </source>
</reference>
<dbReference type="OrthoDB" id="3637778at2759"/>
<comment type="similarity">
    <text evidence="2">Belongs to the ustYa family.</text>
</comment>
<comment type="pathway">
    <text evidence="1">Mycotoxin biosynthesis.</text>
</comment>
<keyword evidence="4" id="KW-1185">Reference proteome</keyword>
<dbReference type="GO" id="GO:0043386">
    <property type="term" value="P:mycotoxin biosynthetic process"/>
    <property type="evidence" value="ECO:0007669"/>
    <property type="project" value="InterPro"/>
</dbReference>
<dbReference type="STRING" id="692275.M3D8K4"/>
<dbReference type="AlphaFoldDB" id="M3D8K4"/>
<accession>M3D8K4</accession>